<dbReference type="SMART" id="SM00093">
    <property type="entry name" value="SERPIN"/>
    <property type="match status" value="1"/>
</dbReference>
<evidence type="ECO:0000259" key="3">
    <source>
        <dbReference type="SMART" id="SM00093"/>
    </source>
</evidence>
<name>A0A1H4DK97_9FIRM</name>
<dbReference type="InterPro" id="IPR023796">
    <property type="entry name" value="Serpin_dom"/>
</dbReference>
<dbReference type="EMBL" id="FNRK01000025">
    <property type="protein sequence ID" value="SEA72976.1"/>
    <property type="molecule type" value="Genomic_DNA"/>
</dbReference>
<evidence type="ECO:0000313" key="5">
    <source>
        <dbReference type="Proteomes" id="UP000199394"/>
    </source>
</evidence>
<accession>A0A1H4DK97</accession>
<dbReference type="InterPro" id="IPR042185">
    <property type="entry name" value="Serpin_sf_2"/>
</dbReference>
<evidence type="ECO:0000256" key="1">
    <source>
        <dbReference type="RuleBase" id="RU000411"/>
    </source>
</evidence>
<dbReference type="Gene3D" id="3.30.497.10">
    <property type="entry name" value="Antithrombin, subunit I, domain 2"/>
    <property type="match status" value="1"/>
</dbReference>
<dbReference type="CDD" id="cd19589">
    <property type="entry name" value="serpin_tengpin-like"/>
    <property type="match status" value="1"/>
</dbReference>
<dbReference type="Pfam" id="PF00079">
    <property type="entry name" value="Serpin"/>
    <property type="match status" value="1"/>
</dbReference>
<gene>
    <name evidence="4" type="ORF">SAMN04515656_12520</name>
</gene>
<evidence type="ECO:0000313" key="4">
    <source>
        <dbReference type="EMBL" id="SEA72976.1"/>
    </source>
</evidence>
<dbReference type="InterPro" id="IPR000215">
    <property type="entry name" value="Serpin_fam"/>
</dbReference>
<evidence type="ECO:0000256" key="2">
    <source>
        <dbReference type="SAM" id="SignalP"/>
    </source>
</evidence>
<dbReference type="GO" id="GO:0005615">
    <property type="term" value="C:extracellular space"/>
    <property type="evidence" value="ECO:0007669"/>
    <property type="project" value="InterPro"/>
</dbReference>
<dbReference type="PANTHER" id="PTHR11461">
    <property type="entry name" value="SERINE PROTEASE INHIBITOR, SERPIN"/>
    <property type="match status" value="1"/>
</dbReference>
<dbReference type="Gene3D" id="2.30.39.10">
    <property type="entry name" value="Alpha-1-antitrypsin, domain 1"/>
    <property type="match status" value="1"/>
</dbReference>
<comment type="similarity">
    <text evidence="1">Belongs to the serpin family.</text>
</comment>
<dbReference type="SUPFAM" id="SSF56574">
    <property type="entry name" value="Serpins"/>
    <property type="match status" value="1"/>
</dbReference>
<dbReference type="OrthoDB" id="9764871at2"/>
<proteinExistence type="inferred from homology"/>
<keyword evidence="5" id="KW-1185">Reference proteome</keyword>
<dbReference type="PROSITE" id="PS51257">
    <property type="entry name" value="PROKAR_LIPOPROTEIN"/>
    <property type="match status" value="1"/>
</dbReference>
<dbReference type="InterPro" id="IPR036186">
    <property type="entry name" value="Serpin_sf"/>
</dbReference>
<dbReference type="RefSeq" id="WP_090309045.1">
    <property type="nucleotide sequence ID" value="NZ_FNRK01000025.1"/>
</dbReference>
<dbReference type="AlphaFoldDB" id="A0A1H4DK97"/>
<dbReference type="PANTHER" id="PTHR11461:SF211">
    <property type="entry name" value="GH10112P-RELATED"/>
    <property type="match status" value="1"/>
</dbReference>
<feature type="signal peptide" evidence="2">
    <location>
        <begin position="1"/>
        <end position="22"/>
    </location>
</feature>
<feature type="domain" description="Serpin" evidence="3">
    <location>
        <begin position="44"/>
        <end position="393"/>
    </location>
</feature>
<keyword evidence="2" id="KW-0732">Signal</keyword>
<feature type="chain" id="PRO_5038697148" evidence="2">
    <location>
        <begin position="23"/>
        <end position="394"/>
    </location>
</feature>
<sequence length="394" mass="42578">MKKFGRLASGLLLAAALTGCSAGSDHTTPSGSSGDYSHWNQFSTQLFAQVSDQPNVLVSPTSAYFALAMLSDGAAGDTEKAFNTVLGQSGPELNQNAQSLLKSLQEAEGSTTLSIADGLWINEQFTVEPSYINQVKKYYDAQVEVLDLSKAKDPINRWVSKQTQGLIPELLETNPAPSDVMVLVNTLYFKGKWQQAFEAEATTEGPFTQADGSTATIPFLKSRDYSCRYFKTEGLEGAILPYDDGKTAFVALRPEDGGAIRDALADFSADTLARMIEQAQDKTLVLSLPKFETEATLPLDQPLDNLGLSIAFSSKADFSKIGKDLLISEVLQKTKIIVDEAGTEAAAATEITMKVTSLPPEPEIILDFNTPFAYFIVDTQSGLPLFMGIYDSPS</sequence>
<dbReference type="InterPro" id="IPR042178">
    <property type="entry name" value="Serpin_sf_1"/>
</dbReference>
<protein>
    <submittedName>
        <fullName evidence="4">Serpin B</fullName>
    </submittedName>
</protein>
<organism evidence="4 5">
    <name type="scientific">Eubacterium aggregans</name>
    <dbReference type="NCBI Taxonomy" id="81409"/>
    <lineage>
        <taxon>Bacteria</taxon>
        <taxon>Bacillati</taxon>
        <taxon>Bacillota</taxon>
        <taxon>Clostridia</taxon>
        <taxon>Eubacteriales</taxon>
        <taxon>Eubacteriaceae</taxon>
        <taxon>Eubacterium</taxon>
    </lineage>
</organism>
<dbReference type="GO" id="GO:0004867">
    <property type="term" value="F:serine-type endopeptidase inhibitor activity"/>
    <property type="evidence" value="ECO:0007669"/>
    <property type="project" value="InterPro"/>
</dbReference>
<dbReference type="Proteomes" id="UP000199394">
    <property type="component" value="Unassembled WGS sequence"/>
</dbReference>
<dbReference type="STRING" id="81409.SAMN04515656_12520"/>
<reference evidence="4 5" key="1">
    <citation type="submission" date="2016-10" db="EMBL/GenBank/DDBJ databases">
        <authorList>
            <person name="de Groot N.N."/>
        </authorList>
    </citation>
    <scope>NUCLEOTIDE SEQUENCE [LARGE SCALE GENOMIC DNA]</scope>
    <source>
        <strain evidence="4 5">SR12</strain>
    </source>
</reference>